<accession>A0A1H1Z7X4</accession>
<proteinExistence type="predicted"/>
<gene>
    <name evidence="2" type="ORF">SAMN04489834_3348</name>
</gene>
<evidence type="ECO:0000259" key="1">
    <source>
        <dbReference type="Pfam" id="PF00144"/>
    </source>
</evidence>
<dbReference type="Proteomes" id="UP000181956">
    <property type="component" value="Chromosome I"/>
</dbReference>
<dbReference type="STRING" id="412690.SAMN04489834_3348"/>
<dbReference type="Gene3D" id="3.40.710.10">
    <property type="entry name" value="DD-peptidase/beta-lactamase superfamily"/>
    <property type="match status" value="1"/>
</dbReference>
<feature type="domain" description="Beta-lactamase-related" evidence="1">
    <location>
        <begin position="23"/>
        <end position="330"/>
    </location>
</feature>
<dbReference type="InterPro" id="IPR012338">
    <property type="entry name" value="Beta-lactam/transpept-like"/>
</dbReference>
<evidence type="ECO:0000313" key="3">
    <source>
        <dbReference type="Proteomes" id="UP000181956"/>
    </source>
</evidence>
<reference evidence="3" key="1">
    <citation type="submission" date="2016-10" db="EMBL/GenBank/DDBJ databases">
        <authorList>
            <person name="Varghese N."/>
            <person name="Submissions S."/>
        </authorList>
    </citation>
    <scope>NUCLEOTIDE SEQUENCE [LARGE SCALE GENOMIC DNA]</scope>
    <source>
        <strain evidence="3">DSM 21772</strain>
    </source>
</reference>
<protein>
    <submittedName>
        <fullName evidence="2">CubicO group peptidase, beta-lactamase class C family</fullName>
    </submittedName>
</protein>
<dbReference type="PANTHER" id="PTHR46825:SF7">
    <property type="entry name" value="D-ALANYL-D-ALANINE CARBOXYPEPTIDASE"/>
    <property type="match status" value="1"/>
</dbReference>
<sequence>MTDALTTKLDAAATRAAAHRLTGAVLWRVERTDSDWSWTFGEQDQPIFIASITKLYTTVLVLRLVDAGLVDLDKPAADYLPAGTMQGLNTHGGVDHGGSITVRQLLSQTSGIADYFEGPGGFLAESLAGDLAWTPDEAIERTRRMPARFAPGTSRAHYSDTNFTLLGLVIEQAGGQSYRDALDTQIFRPLGLGNSYLFDQDTMQRYDEVAPFFSKGRPLRLPLTLASCGSQGAIVSTLPECTRFLRAFLGGELFDPHWLPQLTAQTNSVFGPLRYGLGVMQYALPRVFSPLDPMPRLVGHSGSIGSVLYYAPEKHLVIAGTVNQMDKRQLSHQVLARIASLAARD</sequence>
<organism evidence="2 3">
    <name type="scientific">Microterricola viridarii</name>
    <dbReference type="NCBI Taxonomy" id="412690"/>
    <lineage>
        <taxon>Bacteria</taxon>
        <taxon>Bacillati</taxon>
        <taxon>Actinomycetota</taxon>
        <taxon>Actinomycetes</taxon>
        <taxon>Micrococcales</taxon>
        <taxon>Microbacteriaceae</taxon>
        <taxon>Microterricola</taxon>
    </lineage>
</organism>
<dbReference type="PANTHER" id="PTHR46825">
    <property type="entry name" value="D-ALANYL-D-ALANINE-CARBOXYPEPTIDASE/ENDOPEPTIDASE AMPH"/>
    <property type="match status" value="1"/>
</dbReference>
<dbReference type="InterPro" id="IPR050491">
    <property type="entry name" value="AmpC-like"/>
</dbReference>
<keyword evidence="3" id="KW-1185">Reference proteome</keyword>
<dbReference type="EMBL" id="LT629742">
    <property type="protein sequence ID" value="SDT29659.1"/>
    <property type="molecule type" value="Genomic_DNA"/>
</dbReference>
<dbReference type="InterPro" id="IPR001466">
    <property type="entry name" value="Beta-lactam-related"/>
</dbReference>
<dbReference type="Pfam" id="PF00144">
    <property type="entry name" value="Beta-lactamase"/>
    <property type="match status" value="1"/>
</dbReference>
<name>A0A1H1Z7X4_9MICO</name>
<dbReference type="SUPFAM" id="SSF56601">
    <property type="entry name" value="beta-lactamase/transpeptidase-like"/>
    <property type="match status" value="1"/>
</dbReference>
<dbReference type="RefSeq" id="WP_172829736.1">
    <property type="nucleotide sequence ID" value="NZ_LT629742.1"/>
</dbReference>
<evidence type="ECO:0000313" key="2">
    <source>
        <dbReference type="EMBL" id="SDT29659.1"/>
    </source>
</evidence>
<dbReference type="AlphaFoldDB" id="A0A1H1Z7X4"/>